<name>A0A484NN22_9ASTE</name>
<accession>A0A484NN22</accession>
<dbReference type="GO" id="GO:0004523">
    <property type="term" value="F:RNA-DNA hybrid ribonuclease activity"/>
    <property type="evidence" value="ECO:0007669"/>
    <property type="project" value="InterPro"/>
</dbReference>
<dbReference type="InterPro" id="IPR036397">
    <property type="entry name" value="RNaseH_sf"/>
</dbReference>
<evidence type="ECO:0000259" key="2">
    <source>
        <dbReference type="Pfam" id="PF03732"/>
    </source>
</evidence>
<dbReference type="OrthoDB" id="1937476at2759"/>
<dbReference type="SUPFAM" id="SSF53098">
    <property type="entry name" value="Ribonuclease H-like"/>
    <property type="match status" value="1"/>
</dbReference>
<dbReference type="GO" id="GO:0003676">
    <property type="term" value="F:nucleic acid binding"/>
    <property type="evidence" value="ECO:0007669"/>
    <property type="project" value="InterPro"/>
</dbReference>
<dbReference type="InterPro" id="IPR012337">
    <property type="entry name" value="RNaseH-like_sf"/>
</dbReference>
<dbReference type="PANTHER" id="PTHR48475">
    <property type="entry name" value="RIBONUCLEASE H"/>
    <property type="match status" value="1"/>
</dbReference>
<evidence type="ECO:0000313" key="5">
    <source>
        <dbReference type="Proteomes" id="UP000595140"/>
    </source>
</evidence>
<evidence type="ECO:0000313" key="4">
    <source>
        <dbReference type="EMBL" id="VFR02646.1"/>
    </source>
</evidence>
<feature type="compositionally biased region" description="Basic and acidic residues" evidence="1">
    <location>
        <begin position="12"/>
        <end position="29"/>
    </location>
</feature>
<feature type="region of interest" description="Disordered" evidence="1">
    <location>
        <begin position="249"/>
        <end position="269"/>
    </location>
</feature>
<feature type="domain" description="Retrotransposon gag" evidence="2">
    <location>
        <begin position="132"/>
        <end position="222"/>
    </location>
</feature>
<dbReference type="CDD" id="cd00303">
    <property type="entry name" value="retropepsin_like"/>
    <property type="match status" value="1"/>
</dbReference>
<proteinExistence type="predicted"/>
<dbReference type="PANTHER" id="PTHR48475:SF2">
    <property type="entry name" value="RIBONUCLEASE H"/>
    <property type="match status" value="1"/>
</dbReference>
<dbReference type="Pfam" id="PF13456">
    <property type="entry name" value="RVT_3"/>
    <property type="match status" value="1"/>
</dbReference>
<gene>
    <name evidence="4" type="ORF">CCAM_LOCUS44421</name>
</gene>
<dbReference type="CDD" id="cd09279">
    <property type="entry name" value="RNase_HI_like"/>
    <property type="match status" value="1"/>
</dbReference>
<dbReference type="Proteomes" id="UP000595140">
    <property type="component" value="Unassembled WGS sequence"/>
</dbReference>
<dbReference type="InterPro" id="IPR002156">
    <property type="entry name" value="RNaseH_domain"/>
</dbReference>
<feature type="region of interest" description="Disordered" evidence="1">
    <location>
        <begin position="1"/>
        <end position="55"/>
    </location>
</feature>
<dbReference type="InterPro" id="IPR005162">
    <property type="entry name" value="Retrotrans_gag_dom"/>
</dbReference>
<dbReference type="InterPro" id="IPR021109">
    <property type="entry name" value="Peptidase_aspartic_dom_sf"/>
</dbReference>
<keyword evidence="5" id="KW-1185">Reference proteome</keyword>
<dbReference type="EMBL" id="OOIL02006839">
    <property type="protein sequence ID" value="VFR02646.1"/>
    <property type="molecule type" value="Genomic_DNA"/>
</dbReference>
<feature type="compositionally biased region" description="Basic and acidic residues" evidence="1">
    <location>
        <begin position="44"/>
        <end position="55"/>
    </location>
</feature>
<organism evidence="4 5">
    <name type="scientific">Cuscuta campestris</name>
    <dbReference type="NCBI Taxonomy" id="132261"/>
    <lineage>
        <taxon>Eukaryota</taxon>
        <taxon>Viridiplantae</taxon>
        <taxon>Streptophyta</taxon>
        <taxon>Embryophyta</taxon>
        <taxon>Tracheophyta</taxon>
        <taxon>Spermatophyta</taxon>
        <taxon>Magnoliopsida</taxon>
        <taxon>eudicotyledons</taxon>
        <taxon>Gunneridae</taxon>
        <taxon>Pentapetalae</taxon>
        <taxon>asterids</taxon>
        <taxon>lamiids</taxon>
        <taxon>Solanales</taxon>
        <taxon>Convolvulaceae</taxon>
        <taxon>Cuscuteae</taxon>
        <taxon>Cuscuta</taxon>
        <taxon>Cuscuta subgen. Grammica</taxon>
        <taxon>Cuscuta sect. Cleistogrammica</taxon>
    </lineage>
</organism>
<dbReference type="Gene3D" id="2.40.70.10">
    <property type="entry name" value="Acid Proteases"/>
    <property type="match status" value="1"/>
</dbReference>
<dbReference type="Pfam" id="PF03732">
    <property type="entry name" value="Retrotrans_gag"/>
    <property type="match status" value="1"/>
</dbReference>
<sequence>MGRGAGRPGRTWRIEPPPRDEPQHSRAPLEEEEAESHPRHTVRTHAEQPRDRVGRVEARFEKLQRWVDRDEKKKVLLNGSPFTDRVHETPFLKRAKLEVPKFTGKEDPEVHIKTLHQSDRMMGLTGDEKCLLFFQTLHGRATEWFHNLPTGEINSFDELAEVFQGKFKENCTKRKKFTYLSTAGQREHEDLTKFLTRWKDEVDKVEEIDDKTAMSLMVSGLRSEELYKEFCRRPPQSYQEAYNTASDYADAEAQVSSKREAEQGHPRGRTTVKKEVELPGKVKAEVMEVKPMKTEKRPAGEKQWTEKYCSFHKTNSHKAECNSVKGVIKQIIEVGELDQQYLAHAKQKKNQWIRPEGQPADQNKKKKAAGKEHLHMIYGGPEGGDFASQRKKWGRELYVGTVALDPRQKETIREPITFTDRDLPATGEDHNDPLVITMGMGGVDVSRVLIDTGSSVNVLYLEAFEKLKLCQTRLEPLKTPLSGFTGDSVEAEESILLTCELGTGDKVIQKQMRFVVVNITCVHNAILGRPGINKVCGIISMAHLCIKFYTPGSIGQVRGDQKKAWCCYLDAVKKMTKAFERVTLVSQEEDRSKLEPGDETEQIVLREAFPEKMPLGPVLHNSTSSGRMIKWAMMLTQFKIDYKPRTVIKGQALADFLVELTGLEHEAGPSHTIEPWWDMAVDGASGPKGCGTGIVFTTPKGFKIYHALVFNFKLTNIEAEYEALAGGLRLARALGIKRMKIRFDSSLVVGQVNGEMKVKEERLARYSDLVRALLRELEEFCLTRIPRSKNTDADMLSKLMQACLEHVSNLAKIEILDQPSADRLEVAAVQQGQSSAEEVIEADDEWRYDFMEYLMIG</sequence>
<dbReference type="Gene3D" id="3.30.420.10">
    <property type="entry name" value="Ribonuclease H-like superfamily/Ribonuclease H"/>
    <property type="match status" value="1"/>
</dbReference>
<protein>
    <submittedName>
        <fullName evidence="4">Uncharacterized protein</fullName>
    </submittedName>
</protein>
<feature type="domain" description="RNase H type-1" evidence="3">
    <location>
        <begin position="689"/>
        <end position="798"/>
    </location>
</feature>
<evidence type="ECO:0000259" key="3">
    <source>
        <dbReference type="Pfam" id="PF13456"/>
    </source>
</evidence>
<evidence type="ECO:0000256" key="1">
    <source>
        <dbReference type="SAM" id="MobiDB-lite"/>
    </source>
</evidence>
<dbReference type="AlphaFoldDB" id="A0A484NN22"/>
<reference evidence="4 5" key="1">
    <citation type="submission" date="2018-04" db="EMBL/GenBank/DDBJ databases">
        <authorList>
            <person name="Vogel A."/>
        </authorList>
    </citation>
    <scope>NUCLEOTIDE SEQUENCE [LARGE SCALE GENOMIC DNA]</scope>
</reference>